<dbReference type="Proteomes" id="UP000242146">
    <property type="component" value="Unassembled WGS sequence"/>
</dbReference>
<accession>A0A1X2GSU0</accession>
<dbReference type="AlphaFoldDB" id="A0A1X2GSU0"/>
<proteinExistence type="predicted"/>
<feature type="chain" id="PRO_5013163071" description="Coth-domain-containing protein" evidence="1">
    <location>
        <begin position="20"/>
        <end position="528"/>
    </location>
</feature>
<dbReference type="Pfam" id="PF08757">
    <property type="entry name" value="CotH"/>
    <property type="match status" value="1"/>
</dbReference>
<comment type="caution">
    <text evidence="2">The sequence shown here is derived from an EMBL/GenBank/DDBJ whole genome shotgun (WGS) entry which is preliminary data.</text>
</comment>
<sequence>MVYCGVFVSLAVFAQAVLATRFKVIAPSAKGPDSVMVSVEGRTFRLNIQDPDVPYFTGDVNFSGNILTYKASVYIVDGKAEAFERDMIGDSTRNDFFNRPITYADIPKLPTVIGDNDWDRAIPPGPIWDTNYIPTVFINGDSDEMENLITGLSKDIYFVKLTMIDADDVHTFQNAEFQLHKPGKTHNNAKQSWKWKLPEGQQLNGRDFFKIRHMEEDPTQIREKLYADILRAMGTPANQANMIRFFINGEGMGTFNMLDDIPNYSYIEANFYGGSAARMGPLFDGASGASFRLTADSIEAFLPAPESSDNKDLLRELGSALSLFDPRNENDIAELDKHFNIDQFLRYMVMEYLTAHWDGYWQEQTNVGAYEDVDNQKVYFLAQDFDATFGININRPREFLSVPYTDYPDLFPGGFLINSFLTNDRLRATFEEYLVKTVTTLFNPDVLGAHVLAYHDFILPDLKWDRRIVQRSPGINYDWSFEHCTENLYSGVEGNNPTHGGGADWGLLEYIEAKSKVVARQFRLRGRL</sequence>
<keyword evidence="1" id="KW-0732">Signal</keyword>
<dbReference type="PANTHER" id="PTHR40050">
    <property type="entry name" value="INNER SPORE COAT PROTEIN H"/>
    <property type="match status" value="1"/>
</dbReference>
<evidence type="ECO:0000256" key="1">
    <source>
        <dbReference type="SAM" id="SignalP"/>
    </source>
</evidence>
<keyword evidence="3" id="KW-1185">Reference proteome</keyword>
<protein>
    <recommendedName>
        <fullName evidence="4">Coth-domain-containing protein</fullName>
    </recommendedName>
</protein>
<feature type="signal peptide" evidence="1">
    <location>
        <begin position="1"/>
        <end position="19"/>
    </location>
</feature>
<dbReference type="InterPro" id="IPR014867">
    <property type="entry name" value="Spore_coat_CotH_CotH2/3/7"/>
</dbReference>
<evidence type="ECO:0008006" key="4">
    <source>
        <dbReference type="Google" id="ProtNLM"/>
    </source>
</evidence>
<dbReference type="OrthoDB" id="2387105at2759"/>
<organism evidence="2 3">
    <name type="scientific">Hesseltinella vesiculosa</name>
    <dbReference type="NCBI Taxonomy" id="101127"/>
    <lineage>
        <taxon>Eukaryota</taxon>
        <taxon>Fungi</taxon>
        <taxon>Fungi incertae sedis</taxon>
        <taxon>Mucoromycota</taxon>
        <taxon>Mucoromycotina</taxon>
        <taxon>Mucoromycetes</taxon>
        <taxon>Mucorales</taxon>
        <taxon>Cunninghamellaceae</taxon>
        <taxon>Hesseltinella</taxon>
    </lineage>
</organism>
<gene>
    <name evidence="2" type="ORF">DM01DRAFT_1397602</name>
</gene>
<dbReference type="EMBL" id="MCGT01000004">
    <property type="protein sequence ID" value="ORX60515.1"/>
    <property type="molecule type" value="Genomic_DNA"/>
</dbReference>
<dbReference type="PANTHER" id="PTHR40050:SF1">
    <property type="entry name" value="INNER SPORE COAT PROTEIN H"/>
    <property type="match status" value="1"/>
</dbReference>
<evidence type="ECO:0000313" key="2">
    <source>
        <dbReference type="EMBL" id="ORX60515.1"/>
    </source>
</evidence>
<name>A0A1X2GSU0_9FUNG</name>
<evidence type="ECO:0000313" key="3">
    <source>
        <dbReference type="Proteomes" id="UP000242146"/>
    </source>
</evidence>
<reference evidence="2 3" key="1">
    <citation type="submission" date="2016-07" db="EMBL/GenBank/DDBJ databases">
        <title>Pervasive Adenine N6-methylation of Active Genes in Fungi.</title>
        <authorList>
            <consortium name="DOE Joint Genome Institute"/>
            <person name="Mondo S.J."/>
            <person name="Dannebaum R.O."/>
            <person name="Kuo R.C."/>
            <person name="Labutti K."/>
            <person name="Haridas S."/>
            <person name="Kuo A."/>
            <person name="Salamov A."/>
            <person name="Ahrendt S.R."/>
            <person name="Lipzen A."/>
            <person name="Sullivan W."/>
            <person name="Andreopoulos W.B."/>
            <person name="Clum A."/>
            <person name="Lindquist E."/>
            <person name="Daum C."/>
            <person name="Ramamoorthy G.K."/>
            <person name="Gryganskyi A."/>
            <person name="Culley D."/>
            <person name="Magnuson J.K."/>
            <person name="James T.Y."/>
            <person name="O'Malley M.A."/>
            <person name="Stajich J.E."/>
            <person name="Spatafora J.W."/>
            <person name="Visel A."/>
            <person name="Grigoriev I.V."/>
        </authorList>
    </citation>
    <scope>NUCLEOTIDE SEQUENCE [LARGE SCALE GENOMIC DNA]</scope>
    <source>
        <strain evidence="2 3">NRRL 3301</strain>
    </source>
</reference>
<dbReference type="STRING" id="101127.A0A1X2GSU0"/>